<keyword evidence="2" id="KW-1185">Reference proteome</keyword>
<proteinExistence type="predicted"/>
<dbReference type="InterPro" id="IPR024411">
    <property type="entry name" value="Tail_terminator_phage"/>
</dbReference>
<sequence length="153" mass="16390">MTPPPQGWTRLLLSGLGQLLEDEGAGDWNPEGIYTPEQTAITLGGLPTAPDLAIAIAAYGLGQAGDDIEQTDSSVLVQFRVRGGGSDPRVADDLADAVFNAVHGLSEYRLSTGVFVLLAERRIITPHTRDGSGRVERADSYELRCVRPSPHRP</sequence>
<dbReference type="Proteomes" id="UP001225356">
    <property type="component" value="Unassembled WGS sequence"/>
</dbReference>
<dbReference type="RefSeq" id="WP_307557332.1">
    <property type="nucleotide sequence ID" value="NZ_JAUSQU010000001.1"/>
</dbReference>
<protein>
    <recommendedName>
        <fullName evidence="3">DUF3168 domain-containing protein</fullName>
    </recommendedName>
</protein>
<dbReference type="EMBL" id="JAUSQU010000001">
    <property type="protein sequence ID" value="MDP9843252.1"/>
    <property type="molecule type" value="Genomic_DNA"/>
</dbReference>
<reference evidence="1 2" key="1">
    <citation type="submission" date="2023-07" db="EMBL/GenBank/DDBJ databases">
        <title>Sequencing the genomes of 1000 actinobacteria strains.</title>
        <authorList>
            <person name="Klenk H.-P."/>
        </authorList>
    </citation>
    <scope>NUCLEOTIDE SEQUENCE [LARGE SCALE GENOMIC DNA]</scope>
    <source>
        <strain evidence="1 2">DSM 46740</strain>
    </source>
</reference>
<evidence type="ECO:0008006" key="3">
    <source>
        <dbReference type="Google" id="ProtNLM"/>
    </source>
</evidence>
<evidence type="ECO:0000313" key="2">
    <source>
        <dbReference type="Proteomes" id="UP001225356"/>
    </source>
</evidence>
<evidence type="ECO:0000313" key="1">
    <source>
        <dbReference type="EMBL" id="MDP9843252.1"/>
    </source>
</evidence>
<accession>A0ABT9Q921</accession>
<name>A0ABT9Q921_9ACTN</name>
<dbReference type="Pfam" id="PF12691">
    <property type="entry name" value="Phage_tail_terminator_6"/>
    <property type="match status" value="1"/>
</dbReference>
<gene>
    <name evidence="1" type="ORF">J2853_002463</name>
</gene>
<organism evidence="1 2">
    <name type="scientific">Streptosporangium lutulentum</name>
    <dbReference type="NCBI Taxonomy" id="1461250"/>
    <lineage>
        <taxon>Bacteria</taxon>
        <taxon>Bacillati</taxon>
        <taxon>Actinomycetota</taxon>
        <taxon>Actinomycetes</taxon>
        <taxon>Streptosporangiales</taxon>
        <taxon>Streptosporangiaceae</taxon>
        <taxon>Streptosporangium</taxon>
    </lineage>
</organism>
<comment type="caution">
    <text evidence="1">The sequence shown here is derived from an EMBL/GenBank/DDBJ whole genome shotgun (WGS) entry which is preliminary data.</text>
</comment>